<proteinExistence type="predicted"/>
<dbReference type="SUPFAM" id="SSF75005">
    <property type="entry name" value="Arabinanase/levansucrase/invertase"/>
    <property type="match status" value="1"/>
</dbReference>
<accession>A0A3N0E213</accession>
<keyword evidence="1" id="KW-0378">Hydrolase</keyword>
<gene>
    <name evidence="1" type="ORF">ED312_17945</name>
</gene>
<dbReference type="Gene3D" id="2.115.10.20">
    <property type="entry name" value="Glycosyl hydrolase domain, family 43"/>
    <property type="match status" value="1"/>
</dbReference>
<dbReference type="OrthoDB" id="9794572at2"/>
<sequence length="357" mass="40245">MDRKDFLQSISLFSAGLLIPGTGFSTGNPAKEGNFGFAERLVPVGRRLQMEGYYVWCNSPIEGPDGKIHVFFSRWAAEKSMSGWIRGSEICHAVADHPEAPFRFVSVVLAPRDGDYWDATTCHNPHIRYIDGKYCLFFMGNSNGKTNTKRIGLATSSSLYGPWQRPDSPLLETGKEGAWDDHCTTNPSFVKHPNGEYWLFYKSWNTLEYEEAVGKSVRGNRKYGLAVAKDLQGPYVKYEGNPIVDFSGRGRNAQFEDAFIWLEKDRFRMLARDMGVFSDDVGLYLESTDGIHWGEPSIGYHPLKNYVNEPPPPGYLKRYGRLERPQVLFTDGKPSYLFTAGQGGKYGTSTSFVFKIV</sequence>
<dbReference type="AlphaFoldDB" id="A0A3N0E213"/>
<reference evidence="1 2" key="1">
    <citation type="submission" date="2018-10" db="EMBL/GenBank/DDBJ databases">
        <title>Sinomicrobium pectinilyticum sp. nov., a pectinase-producing bacterium isolated from alkaline and saline soil, and emended description of the genus Sinomicrobium.</title>
        <authorList>
            <person name="Cheng B."/>
            <person name="Li C."/>
            <person name="Lai Q."/>
            <person name="Du M."/>
            <person name="Shao Z."/>
            <person name="Xu P."/>
            <person name="Yang C."/>
        </authorList>
    </citation>
    <scope>NUCLEOTIDE SEQUENCE [LARGE SCALE GENOMIC DNA]</scope>
    <source>
        <strain evidence="1 2">5DNS001</strain>
    </source>
</reference>
<dbReference type="GO" id="GO:0016787">
    <property type="term" value="F:hydrolase activity"/>
    <property type="evidence" value="ECO:0007669"/>
    <property type="project" value="UniProtKB-KW"/>
</dbReference>
<comment type="caution">
    <text evidence="1">The sequence shown here is derived from an EMBL/GenBank/DDBJ whole genome shotgun (WGS) entry which is preliminary data.</text>
</comment>
<dbReference type="InterPro" id="IPR023296">
    <property type="entry name" value="Glyco_hydro_beta-prop_sf"/>
</dbReference>
<organism evidence="1 2">
    <name type="scientific">Sinomicrobium pectinilyticum</name>
    <dbReference type="NCBI Taxonomy" id="1084421"/>
    <lineage>
        <taxon>Bacteria</taxon>
        <taxon>Pseudomonadati</taxon>
        <taxon>Bacteroidota</taxon>
        <taxon>Flavobacteriia</taxon>
        <taxon>Flavobacteriales</taxon>
        <taxon>Flavobacteriaceae</taxon>
        <taxon>Sinomicrobium</taxon>
    </lineage>
</organism>
<dbReference type="Proteomes" id="UP000267469">
    <property type="component" value="Unassembled WGS sequence"/>
</dbReference>
<dbReference type="InterPro" id="IPR050727">
    <property type="entry name" value="GH43_arabinanases"/>
</dbReference>
<dbReference type="PANTHER" id="PTHR43301:SF3">
    <property type="entry name" value="ARABINAN ENDO-1,5-ALPHA-L-ARABINOSIDASE A-RELATED"/>
    <property type="match status" value="1"/>
</dbReference>
<dbReference type="EMBL" id="RJTM01000120">
    <property type="protein sequence ID" value="RNL81855.1"/>
    <property type="molecule type" value="Genomic_DNA"/>
</dbReference>
<protein>
    <submittedName>
        <fullName evidence="1">Glycosyl hydrolase family 43</fullName>
    </submittedName>
</protein>
<dbReference type="PANTHER" id="PTHR43301">
    <property type="entry name" value="ARABINAN ENDO-1,5-ALPHA-L-ARABINOSIDASE"/>
    <property type="match status" value="1"/>
</dbReference>
<dbReference type="CDD" id="cd08994">
    <property type="entry name" value="GH43_62_32_68_117_130-like"/>
    <property type="match status" value="1"/>
</dbReference>
<name>A0A3N0E213_SINP1</name>
<keyword evidence="2" id="KW-1185">Reference proteome</keyword>
<dbReference type="RefSeq" id="WP_123217410.1">
    <property type="nucleotide sequence ID" value="NZ_RJTM01000120.1"/>
</dbReference>
<evidence type="ECO:0000313" key="1">
    <source>
        <dbReference type="EMBL" id="RNL81855.1"/>
    </source>
</evidence>
<evidence type="ECO:0000313" key="2">
    <source>
        <dbReference type="Proteomes" id="UP000267469"/>
    </source>
</evidence>